<proteinExistence type="predicted"/>
<organism evidence="2 3">
    <name type="scientific">Streblomastix strix</name>
    <dbReference type="NCBI Taxonomy" id="222440"/>
    <lineage>
        <taxon>Eukaryota</taxon>
        <taxon>Metamonada</taxon>
        <taxon>Preaxostyla</taxon>
        <taxon>Oxymonadida</taxon>
        <taxon>Streblomastigidae</taxon>
        <taxon>Streblomastix</taxon>
    </lineage>
</organism>
<dbReference type="EMBL" id="SNRW01001172">
    <property type="protein sequence ID" value="KAA6397472.1"/>
    <property type="molecule type" value="Genomic_DNA"/>
</dbReference>
<evidence type="ECO:0000313" key="2">
    <source>
        <dbReference type="EMBL" id="KAA6397472.1"/>
    </source>
</evidence>
<evidence type="ECO:0000256" key="1">
    <source>
        <dbReference type="SAM" id="MobiDB-lite"/>
    </source>
</evidence>
<sequence>MNLMSVFLHGLKQHQGGKRINSHQKWIFKTQSQALGFYLNQRIQQVTTSFIEYPTMGQILEKSKIGISATRGNHQMNEIAVQQVNDVDQIKQNSQQDGQPGERPVEGGADDANQTWFKYDGQFNYIQF</sequence>
<accession>A0A5J4WSF7</accession>
<protein>
    <submittedName>
        <fullName evidence="2">Uncharacterized protein</fullName>
    </submittedName>
</protein>
<reference evidence="2 3" key="1">
    <citation type="submission" date="2019-03" db="EMBL/GenBank/DDBJ databases">
        <title>Single cell metagenomics reveals metabolic interactions within the superorganism composed of flagellate Streblomastix strix and complex community of Bacteroidetes bacteria on its surface.</title>
        <authorList>
            <person name="Treitli S.C."/>
            <person name="Kolisko M."/>
            <person name="Husnik F."/>
            <person name="Keeling P."/>
            <person name="Hampl V."/>
        </authorList>
    </citation>
    <scope>NUCLEOTIDE SEQUENCE [LARGE SCALE GENOMIC DNA]</scope>
    <source>
        <strain evidence="2">ST1C</strain>
    </source>
</reference>
<dbReference type="Proteomes" id="UP000324800">
    <property type="component" value="Unassembled WGS sequence"/>
</dbReference>
<gene>
    <name evidence="2" type="ORF">EZS28_007001</name>
</gene>
<comment type="caution">
    <text evidence="2">The sequence shown here is derived from an EMBL/GenBank/DDBJ whole genome shotgun (WGS) entry which is preliminary data.</text>
</comment>
<evidence type="ECO:0000313" key="3">
    <source>
        <dbReference type="Proteomes" id="UP000324800"/>
    </source>
</evidence>
<name>A0A5J4WSF7_9EUKA</name>
<dbReference type="AlphaFoldDB" id="A0A5J4WSF7"/>
<feature type="region of interest" description="Disordered" evidence="1">
    <location>
        <begin position="90"/>
        <end position="111"/>
    </location>
</feature>